<name>A0ABR7WPZ0_9SPHI</name>
<accession>A0ABR7WPZ0</accession>
<proteinExistence type="predicted"/>
<evidence type="ECO:0000313" key="1">
    <source>
        <dbReference type="EMBL" id="MBD1364388.1"/>
    </source>
</evidence>
<keyword evidence="2" id="KW-1185">Reference proteome</keyword>
<dbReference type="InterPro" id="IPR027417">
    <property type="entry name" value="P-loop_NTPase"/>
</dbReference>
<reference evidence="1 2" key="1">
    <citation type="submission" date="2020-09" db="EMBL/GenBank/DDBJ databases">
        <title>Novel species of Mucilaginibacter isolated from a glacier on the Tibetan Plateau.</title>
        <authorList>
            <person name="Liu Q."/>
            <person name="Xin Y.-H."/>
        </authorList>
    </citation>
    <scope>NUCLEOTIDE SEQUENCE [LARGE SCALE GENOMIC DNA]</scope>
    <source>
        <strain evidence="1 2">ZT4R22</strain>
    </source>
</reference>
<dbReference type="SUPFAM" id="SSF52540">
    <property type="entry name" value="P-loop containing nucleoside triphosphate hydrolases"/>
    <property type="match status" value="1"/>
</dbReference>
<dbReference type="Gene3D" id="3.40.50.300">
    <property type="entry name" value="P-loop containing nucleotide triphosphate hydrolases"/>
    <property type="match status" value="1"/>
</dbReference>
<comment type="caution">
    <text evidence="1">The sequence shown here is derived from an EMBL/GenBank/DDBJ whole genome shotgun (WGS) entry which is preliminary data.</text>
</comment>
<dbReference type="EMBL" id="JACWMY010000005">
    <property type="protein sequence ID" value="MBD1364388.1"/>
    <property type="molecule type" value="Genomic_DNA"/>
</dbReference>
<sequence length="178" mass="20599">MVGRKGTGKSTKLAKVAASYPADSKVLIIDVNRSPAYNQFKEVTIDEMKRLKKGVVRLVGTPSNETLIAIATHFRGGLVVFEDCTKYIEGNVRPEIKTFLVDHRMFQCDLIFTFHALRFVPPFFWGMISYVTILKTQEEFDQGFYKRRMPNWKKIYEAFEKVQSHKDEYFGITVETLI</sequence>
<organism evidence="1 2">
    <name type="scientific">Mucilaginibacter pankratovii</name>
    <dbReference type="NCBI Taxonomy" id="2772110"/>
    <lineage>
        <taxon>Bacteria</taxon>
        <taxon>Pseudomonadati</taxon>
        <taxon>Bacteroidota</taxon>
        <taxon>Sphingobacteriia</taxon>
        <taxon>Sphingobacteriales</taxon>
        <taxon>Sphingobacteriaceae</taxon>
        <taxon>Mucilaginibacter</taxon>
    </lineage>
</organism>
<evidence type="ECO:0008006" key="3">
    <source>
        <dbReference type="Google" id="ProtNLM"/>
    </source>
</evidence>
<gene>
    <name evidence="1" type="ORF">IDJ77_11265</name>
</gene>
<protein>
    <recommendedName>
        <fullName evidence="3">Zonular occludens toxin Zot</fullName>
    </recommendedName>
</protein>
<dbReference type="RefSeq" id="WP_191189053.1">
    <property type="nucleotide sequence ID" value="NZ_JACWMY010000005.1"/>
</dbReference>
<dbReference type="Proteomes" id="UP000606600">
    <property type="component" value="Unassembled WGS sequence"/>
</dbReference>
<evidence type="ECO:0000313" key="2">
    <source>
        <dbReference type="Proteomes" id="UP000606600"/>
    </source>
</evidence>